<dbReference type="PRINTS" id="PR00412">
    <property type="entry name" value="EPOXHYDRLASE"/>
</dbReference>
<accession>A0A1Y0I206</accession>
<evidence type="ECO:0000259" key="1">
    <source>
        <dbReference type="Pfam" id="PF00561"/>
    </source>
</evidence>
<dbReference type="Gene3D" id="3.40.50.1820">
    <property type="entry name" value="alpha/beta hydrolase"/>
    <property type="match status" value="1"/>
</dbReference>
<dbReference type="PANTHER" id="PTHR43798">
    <property type="entry name" value="MONOACYLGLYCEROL LIPASE"/>
    <property type="match status" value="1"/>
</dbReference>
<dbReference type="PANTHER" id="PTHR43798:SF33">
    <property type="entry name" value="HYDROLASE, PUTATIVE (AFU_ORTHOLOGUE AFUA_2G14860)-RELATED"/>
    <property type="match status" value="1"/>
</dbReference>
<evidence type="ECO:0000313" key="2">
    <source>
        <dbReference type="EMBL" id="ARU54528.1"/>
    </source>
</evidence>
<dbReference type="GO" id="GO:0016020">
    <property type="term" value="C:membrane"/>
    <property type="evidence" value="ECO:0007669"/>
    <property type="project" value="TreeGrafter"/>
</dbReference>
<dbReference type="AlphaFoldDB" id="A0A1Y0I206"/>
<proteinExistence type="predicted"/>
<keyword evidence="3" id="KW-1185">Reference proteome</keyword>
<dbReference type="InterPro" id="IPR050266">
    <property type="entry name" value="AB_hydrolase_sf"/>
</dbReference>
<dbReference type="OrthoDB" id="5853561at2"/>
<dbReference type="GO" id="GO:0047372">
    <property type="term" value="F:monoacylglycerol lipase activity"/>
    <property type="evidence" value="ECO:0007669"/>
    <property type="project" value="TreeGrafter"/>
</dbReference>
<sequence length="312" mass="35242">MAGLSVLSSQKIAADISAGLSQWQQQGKWFGYADHSIFCRIEGQGEPLLLIHGFPTASWDWHEIWPELTANYKVIALDLIGFGFSDKPLNYRYSILDQANLIEGFMREMGIGRYHILCHDYGVSVAQELLARQMSLDAVSKPTPEVASVAFLNGGLFPEEHQPALVQRLLASPLGSVVSRFITEGSFRWNMCHIFGAHTQPTAQQLHDLWYLVNYNNGRAITHKLIRYMEERRCMRNRWVKALNAPVPLCFINGIADPISGARMADRYAQSVAKPYVVRIAGVGHYPQLEVPDEVVRSYRQFREKSALINAH</sequence>
<reference evidence="2 3" key="1">
    <citation type="submission" date="2017-05" db="EMBL/GenBank/DDBJ databases">
        <title>Genomic insights into alkan degradation activity of Oleiphilus messinensis.</title>
        <authorList>
            <person name="Kozyavkin S.A."/>
            <person name="Slesarev A.I."/>
            <person name="Golyshin P.N."/>
            <person name="Korzhenkov A."/>
            <person name="Golyshina O.N."/>
            <person name="Toshchakov S.V."/>
        </authorList>
    </citation>
    <scope>NUCLEOTIDE SEQUENCE [LARGE SCALE GENOMIC DNA]</scope>
    <source>
        <strain evidence="2 3">ME102</strain>
    </source>
</reference>
<dbReference type="KEGG" id="ome:OLMES_0424"/>
<dbReference type="Pfam" id="PF00561">
    <property type="entry name" value="Abhydrolase_1"/>
    <property type="match status" value="1"/>
</dbReference>
<protein>
    <submittedName>
        <fullName evidence="2">Epoxide hydrolase</fullName>
    </submittedName>
</protein>
<dbReference type="InterPro" id="IPR000073">
    <property type="entry name" value="AB_hydrolase_1"/>
</dbReference>
<dbReference type="RefSeq" id="WP_087459720.1">
    <property type="nucleotide sequence ID" value="NZ_CP021425.1"/>
</dbReference>
<evidence type="ECO:0000313" key="3">
    <source>
        <dbReference type="Proteomes" id="UP000196027"/>
    </source>
</evidence>
<name>A0A1Y0I206_9GAMM</name>
<dbReference type="InterPro" id="IPR000639">
    <property type="entry name" value="Epox_hydrolase-like"/>
</dbReference>
<dbReference type="GO" id="GO:0046464">
    <property type="term" value="P:acylglycerol catabolic process"/>
    <property type="evidence" value="ECO:0007669"/>
    <property type="project" value="TreeGrafter"/>
</dbReference>
<feature type="domain" description="AB hydrolase-1" evidence="1">
    <location>
        <begin position="47"/>
        <end position="290"/>
    </location>
</feature>
<organism evidence="2 3">
    <name type="scientific">Oleiphilus messinensis</name>
    <dbReference type="NCBI Taxonomy" id="141451"/>
    <lineage>
        <taxon>Bacteria</taxon>
        <taxon>Pseudomonadati</taxon>
        <taxon>Pseudomonadota</taxon>
        <taxon>Gammaproteobacteria</taxon>
        <taxon>Oceanospirillales</taxon>
        <taxon>Oleiphilaceae</taxon>
        <taxon>Oleiphilus</taxon>
    </lineage>
</organism>
<dbReference type="InterPro" id="IPR029058">
    <property type="entry name" value="AB_hydrolase_fold"/>
</dbReference>
<dbReference type="SUPFAM" id="SSF53474">
    <property type="entry name" value="alpha/beta-Hydrolases"/>
    <property type="match status" value="1"/>
</dbReference>
<dbReference type="EMBL" id="CP021425">
    <property type="protein sequence ID" value="ARU54528.1"/>
    <property type="molecule type" value="Genomic_DNA"/>
</dbReference>
<keyword evidence="2" id="KW-0378">Hydrolase</keyword>
<dbReference type="Proteomes" id="UP000196027">
    <property type="component" value="Chromosome"/>
</dbReference>
<gene>
    <name evidence="2" type="ORF">OLMES_0424</name>
</gene>